<proteinExistence type="predicted"/>
<gene>
    <name evidence="1" type="ORF">GCM10009544_15640</name>
</gene>
<protein>
    <recommendedName>
        <fullName evidence="3">Helix-turn-helix domain-containing protein</fullName>
    </recommendedName>
</protein>
<dbReference type="SUPFAM" id="SSF46955">
    <property type="entry name" value="Putative DNA-binding domain"/>
    <property type="match status" value="1"/>
</dbReference>
<evidence type="ECO:0000313" key="2">
    <source>
        <dbReference type="Proteomes" id="UP001499895"/>
    </source>
</evidence>
<comment type="caution">
    <text evidence="1">The sequence shown here is derived from an EMBL/GenBank/DDBJ whole genome shotgun (WGS) entry which is preliminary data.</text>
</comment>
<reference evidence="2" key="1">
    <citation type="journal article" date="2019" name="Int. J. Syst. Evol. Microbiol.">
        <title>The Global Catalogue of Microorganisms (GCM) 10K type strain sequencing project: providing services to taxonomists for standard genome sequencing and annotation.</title>
        <authorList>
            <consortium name="The Broad Institute Genomics Platform"/>
            <consortium name="The Broad Institute Genome Sequencing Center for Infectious Disease"/>
            <person name="Wu L."/>
            <person name="Ma J."/>
        </authorList>
    </citation>
    <scope>NUCLEOTIDE SEQUENCE [LARGE SCALE GENOMIC DNA]</scope>
    <source>
        <strain evidence="2">JCM 10649</strain>
    </source>
</reference>
<dbReference type="Proteomes" id="UP001499895">
    <property type="component" value="Unassembled WGS sequence"/>
</dbReference>
<dbReference type="RefSeq" id="WP_344087791.1">
    <property type="nucleotide sequence ID" value="NZ_BAAAHB010000011.1"/>
</dbReference>
<name>A0ABP3JJG3_9ACTN</name>
<dbReference type="EMBL" id="BAAAHB010000011">
    <property type="protein sequence ID" value="GAA0453747.1"/>
    <property type="molecule type" value="Genomic_DNA"/>
</dbReference>
<keyword evidence="2" id="KW-1185">Reference proteome</keyword>
<organism evidence="1 2">
    <name type="scientific">Streptomyces stramineus</name>
    <dbReference type="NCBI Taxonomy" id="173861"/>
    <lineage>
        <taxon>Bacteria</taxon>
        <taxon>Bacillati</taxon>
        <taxon>Actinomycetota</taxon>
        <taxon>Actinomycetes</taxon>
        <taxon>Kitasatosporales</taxon>
        <taxon>Streptomycetaceae</taxon>
        <taxon>Streptomyces</taxon>
    </lineage>
</organism>
<sequence>MTPKPKPAPPGCLWLADAADYIGYEISTLRKWRWKKIGPASFRAGGKVTYRIAVLDAWLAAQEAADPHSNPSLDPANAPIEMHLSSHVPAQRAA</sequence>
<dbReference type="InterPro" id="IPR009061">
    <property type="entry name" value="DNA-bd_dom_put_sf"/>
</dbReference>
<accession>A0ABP3JJG3</accession>
<evidence type="ECO:0008006" key="3">
    <source>
        <dbReference type="Google" id="ProtNLM"/>
    </source>
</evidence>
<evidence type="ECO:0000313" key="1">
    <source>
        <dbReference type="EMBL" id="GAA0453747.1"/>
    </source>
</evidence>